<keyword evidence="11" id="KW-0325">Glycoprotein</keyword>
<dbReference type="AlphaFoldDB" id="A0A6C2U5S9"/>
<feature type="signal peptide" evidence="14">
    <location>
        <begin position="1"/>
        <end position="21"/>
    </location>
</feature>
<evidence type="ECO:0008006" key="19">
    <source>
        <dbReference type="Google" id="ProtNLM"/>
    </source>
</evidence>
<keyword evidence="10" id="KW-0472">Membrane</keyword>
<dbReference type="SUPFAM" id="SSF49785">
    <property type="entry name" value="Galactose-binding domain-like"/>
    <property type="match status" value="1"/>
</dbReference>
<keyword evidence="5" id="KW-0812">Transmembrane</keyword>
<feature type="domain" description="Malectin" evidence="16">
    <location>
        <begin position="592"/>
        <end position="734"/>
    </location>
</feature>
<evidence type="ECO:0000256" key="12">
    <source>
        <dbReference type="ARBA" id="ARBA00023239"/>
    </source>
</evidence>
<evidence type="ECO:0000256" key="9">
    <source>
        <dbReference type="ARBA" id="ARBA00022989"/>
    </source>
</evidence>
<reference evidence="17 18" key="1">
    <citation type="submission" date="2019-04" db="EMBL/GenBank/DDBJ databases">
        <authorList>
            <person name="Van Vliet M D."/>
        </authorList>
    </citation>
    <scope>NUCLEOTIDE SEQUENCE [LARGE SCALE GENOMIC DNA]</scope>
    <source>
        <strain evidence="17 18">F1</strain>
    </source>
</reference>
<feature type="chain" id="PRO_5025435900" description="Alginate lyase domain-containing protein" evidence="14">
    <location>
        <begin position="22"/>
        <end position="841"/>
    </location>
</feature>
<evidence type="ECO:0000256" key="8">
    <source>
        <dbReference type="ARBA" id="ARBA00022837"/>
    </source>
</evidence>
<evidence type="ECO:0000256" key="11">
    <source>
        <dbReference type="ARBA" id="ARBA00023180"/>
    </source>
</evidence>
<accession>A0A6C2U5S9</accession>
<evidence type="ECO:0000259" key="16">
    <source>
        <dbReference type="Pfam" id="PF11721"/>
    </source>
</evidence>
<sequence>MNKHIRYPALALLLLSGAALGGTLPLVDSAFLRGGSHADTPQAWSSALTLKNASGDFCRIAMMKADISSATQVVDSATFTVYAKNAVPHTIQVYGVRDSAGFQDWTGGDSGTATWNSVATNGLFQPLEDLYLTGHSNLVLLGSQAMSGTNTGDVQVAFSGSELVNLLNTDTDGLLTFVFTTAANLNGIAIRPHSNTPQPTFKATYSTAVIAETTGPTGIKHPGCLQSAAEINALATALAENDPYRNQLWIDMMNNTRGRIDSDNWIPPTDLFGINFASSAKYAGAGLIRYINDWIINGSTTSEAHAITILNTWAGVQSFTPDPDDGLGHHRLVSMWLGYLAHAADLLISSNTSWPVAEQQAFKDTVRNILLPIANDNRAAGFNGNWDAGATFAVMAMAVLLDDKALFDEQIAWLKEGHTNARIANYLLANGQCQESSRDQGHANMGLTFLSLCVQTAWTQGIDLYEYDNRSIGKCFEYNAAYNMGEDHLPYQVYPSAVGTSTHGFNLTISADGRPTYFDVYEMVYHHYKNYRGVELPYSKAMLENHTRPEEPGGNWSNHNTLYWNLVVGNATNLGADVSLAVNPDYAGRVFLRADCGSDRHYMASDGRCFVREHTRIKWHDGGSSGSHTNPITGSADDGLYQTFRVGDCSYSFALSNGSYRVKLHFAEPTETQAGQRTFNVYIDGLQVLGAYDIFSEAGGKYTAHVHEISIDVTDGQLDVELEGVQGDPIISAIELEPDQGNYDSDGDGLTDAQEIALGTNPNDPDSAFNITGTTPLPMAGKMQFTWPSATGVLYRVWESPDLTNWTVVRDWTNAAAFPEELLEISTDYSNRFFKVEADVQ</sequence>
<dbReference type="PANTHER" id="PTHR13460:SF0">
    <property type="entry name" value="MALECTIN"/>
    <property type="match status" value="1"/>
</dbReference>
<evidence type="ECO:0000313" key="17">
    <source>
        <dbReference type="EMBL" id="VGO15432.1"/>
    </source>
</evidence>
<keyword evidence="12" id="KW-0456">Lyase</keyword>
<evidence type="ECO:0000256" key="6">
    <source>
        <dbReference type="ARBA" id="ARBA00022729"/>
    </source>
</evidence>
<dbReference type="Proteomes" id="UP000366872">
    <property type="component" value="Unassembled WGS sequence"/>
</dbReference>
<dbReference type="Pfam" id="PF05426">
    <property type="entry name" value="Alginate_lyase"/>
    <property type="match status" value="1"/>
</dbReference>
<evidence type="ECO:0000259" key="15">
    <source>
        <dbReference type="Pfam" id="PF05426"/>
    </source>
</evidence>
<dbReference type="RefSeq" id="WP_136080996.1">
    <property type="nucleotide sequence ID" value="NZ_CAAHFG010000002.1"/>
</dbReference>
<dbReference type="InterPro" id="IPR021720">
    <property type="entry name" value="Malectin_dom"/>
</dbReference>
<dbReference type="Pfam" id="PF18884">
    <property type="entry name" value="TSP3_bac"/>
    <property type="match status" value="1"/>
</dbReference>
<dbReference type="InterPro" id="IPR008397">
    <property type="entry name" value="Alginate_lyase_dom"/>
</dbReference>
<name>A0A6C2U5S9_PONDE</name>
<dbReference type="InterPro" id="IPR008929">
    <property type="entry name" value="Chondroitin_lyas"/>
</dbReference>
<proteinExistence type="inferred from homology"/>
<dbReference type="GO" id="GO:0030246">
    <property type="term" value="F:carbohydrate binding"/>
    <property type="evidence" value="ECO:0007669"/>
    <property type="project" value="InterPro"/>
</dbReference>
<dbReference type="GO" id="GO:0016020">
    <property type="term" value="C:membrane"/>
    <property type="evidence" value="ECO:0007669"/>
    <property type="project" value="TreeGrafter"/>
</dbReference>
<evidence type="ECO:0000256" key="10">
    <source>
        <dbReference type="ARBA" id="ARBA00023136"/>
    </source>
</evidence>
<dbReference type="Pfam" id="PF11721">
    <property type="entry name" value="Malectin"/>
    <property type="match status" value="1"/>
</dbReference>
<keyword evidence="4" id="KW-0964">Secreted</keyword>
<keyword evidence="13" id="KW-0119">Carbohydrate metabolism</keyword>
<keyword evidence="18" id="KW-1185">Reference proteome</keyword>
<dbReference type="Gene3D" id="2.60.120.430">
    <property type="entry name" value="Galactose-binding lectin"/>
    <property type="match status" value="1"/>
</dbReference>
<dbReference type="PANTHER" id="PTHR13460">
    <property type="match status" value="1"/>
</dbReference>
<evidence type="ECO:0000256" key="13">
    <source>
        <dbReference type="ARBA" id="ARBA00023277"/>
    </source>
</evidence>
<dbReference type="SUPFAM" id="SSF48230">
    <property type="entry name" value="Chondroitin AC/alginate lyase"/>
    <property type="match status" value="1"/>
</dbReference>
<evidence type="ECO:0000256" key="7">
    <source>
        <dbReference type="ARBA" id="ARBA00022824"/>
    </source>
</evidence>
<keyword evidence="8" id="KW-0106">Calcium</keyword>
<evidence type="ECO:0000256" key="1">
    <source>
        <dbReference type="ARBA" id="ARBA00004115"/>
    </source>
</evidence>
<protein>
    <recommendedName>
        <fullName evidence="19">Alginate lyase domain-containing protein</fullName>
    </recommendedName>
</protein>
<evidence type="ECO:0000256" key="2">
    <source>
        <dbReference type="ARBA" id="ARBA00004613"/>
    </source>
</evidence>
<evidence type="ECO:0000256" key="4">
    <source>
        <dbReference type="ARBA" id="ARBA00022525"/>
    </source>
</evidence>
<dbReference type="InterPro" id="IPR039155">
    <property type="entry name" value="MLEC"/>
</dbReference>
<dbReference type="Gene3D" id="1.50.10.100">
    <property type="entry name" value="Chondroitin AC/alginate lyase"/>
    <property type="match status" value="1"/>
</dbReference>
<feature type="domain" description="Alginate lyase" evidence="15">
    <location>
        <begin position="294"/>
        <end position="483"/>
    </location>
</feature>
<keyword evidence="7" id="KW-0256">Endoplasmic reticulum</keyword>
<comment type="similarity">
    <text evidence="3">Belongs to the malectin family.</text>
</comment>
<evidence type="ECO:0000256" key="3">
    <source>
        <dbReference type="ARBA" id="ARBA00009141"/>
    </source>
</evidence>
<comment type="subcellular location">
    <subcellularLocation>
        <location evidence="1">Endoplasmic reticulum membrane</location>
        <topology evidence="1">Single-pass type I membrane protein</topology>
    </subcellularLocation>
    <subcellularLocation>
        <location evidence="2">Secreted</location>
    </subcellularLocation>
</comment>
<dbReference type="GO" id="GO:0042597">
    <property type="term" value="C:periplasmic space"/>
    <property type="evidence" value="ECO:0007669"/>
    <property type="project" value="InterPro"/>
</dbReference>
<evidence type="ECO:0000256" key="5">
    <source>
        <dbReference type="ARBA" id="ARBA00022692"/>
    </source>
</evidence>
<gene>
    <name evidence="17" type="ORF">PDESU_04015</name>
</gene>
<keyword evidence="6 14" id="KW-0732">Signal</keyword>
<keyword evidence="9" id="KW-1133">Transmembrane helix</keyword>
<dbReference type="GO" id="GO:0016829">
    <property type="term" value="F:lyase activity"/>
    <property type="evidence" value="ECO:0007669"/>
    <property type="project" value="UniProtKB-KW"/>
</dbReference>
<evidence type="ECO:0000313" key="18">
    <source>
        <dbReference type="Proteomes" id="UP000366872"/>
    </source>
</evidence>
<dbReference type="InterPro" id="IPR008979">
    <property type="entry name" value="Galactose-bd-like_sf"/>
</dbReference>
<dbReference type="EMBL" id="CAAHFG010000002">
    <property type="protein sequence ID" value="VGO15432.1"/>
    <property type="molecule type" value="Genomic_DNA"/>
</dbReference>
<evidence type="ECO:0000256" key="14">
    <source>
        <dbReference type="SAM" id="SignalP"/>
    </source>
</evidence>
<dbReference type="InterPro" id="IPR059100">
    <property type="entry name" value="TSP3_bac"/>
</dbReference>
<organism evidence="17 18">
    <name type="scientific">Pontiella desulfatans</name>
    <dbReference type="NCBI Taxonomy" id="2750659"/>
    <lineage>
        <taxon>Bacteria</taxon>
        <taxon>Pseudomonadati</taxon>
        <taxon>Kiritimatiellota</taxon>
        <taxon>Kiritimatiellia</taxon>
        <taxon>Kiritimatiellales</taxon>
        <taxon>Pontiellaceae</taxon>
        <taxon>Pontiella</taxon>
    </lineage>
</organism>